<evidence type="ECO:0000313" key="11">
    <source>
        <dbReference type="Proteomes" id="UP000050792"/>
    </source>
</evidence>
<evidence type="ECO:0000256" key="2">
    <source>
        <dbReference type="ARBA" id="ARBA00009485"/>
    </source>
</evidence>
<evidence type="ECO:0000256" key="6">
    <source>
        <dbReference type="ARBA" id="ARBA00022794"/>
    </source>
</evidence>
<protein>
    <recommendedName>
        <fullName evidence="3">Centrosomal protein of 162 kDa</fullName>
    </recommendedName>
</protein>
<evidence type="ECO:0000313" key="12">
    <source>
        <dbReference type="WBParaSite" id="SRDH1_56000.1"/>
    </source>
</evidence>
<organism evidence="11 12">
    <name type="scientific">Schistosoma rodhaini</name>
    <dbReference type="NCBI Taxonomy" id="6188"/>
    <lineage>
        <taxon>Eukaryota</taxon>
        <taxon>Metazoa</taxon>
        <taxon>Spiralia</taxon>
        <taxon>Lophotrochozoa</taxon>
        <taxon>Platyhelminthes</taxon>
        <taxon>Trematoda</taxon>
        <taxon>Digenea</taxon>
        <taxon>Strigeidida</taxon>
        <taxon>Schistosomatoidea</taxon>
        <taxon>Schistosomatidae</taxon>
        <taxon>Schistosoma</taxon>
    </lineage>
</organism>
<comment type="subcellular location">
    <subcellularLocation>
        <location evidence="1">Cytoplasm</location>
        <location evidence="1">Cytoskeleton</location>
        <location evidence="1">Microtubule organizing center</location>
        <location evidence="1">Centrosome</location>
        <location evidence="1">Centriole</location>
    </subcellularLocation>
</comment>
<evidence type="ECO:0000256" key="9">
    <source>
        <dbReference type="SAM" id="Coils"/>
    </source>
</evidence>
<dbReference type="InterPro" id="IPR038774">
    <property type="entry name" value="CEP162-like"/>
</dbReference>
<evidence type="ECO:0000256" key="8">
    <source>
        <dbReference type="ARBA" id="ARBA00023212"/>
    </source>
</evidence>
<evidence type="ECO:0000256" key="7">
    <source>
        <dbReference type="ARBA" id="ARBA00023054"/>
    </source>
</evidence>
<evidence type="ECO:0000256" key="5">
    <source>
        <dbReference type="ARBA" id="ARBA00022701"/>
    </source>
</evidence>
<keyword evidence="5" id="KW-0493">Microtubule</keyword>
<dbReference type="WBParaSite" id="SRDH1_56000.1">
    <property type="protein sequence ID" value="SRDH1_56000.1"/>
    <property type="gene ID" value="SRDH1_56000"/>
</dbReference>
<evidence type="ECO:0000256" key="3">
    <source>
        <dbReference type="ARBA" id="ARBA00021406"/>
    </source>
</evidence>
<keyword evidence="7 9" id="KW-0175">Coiled coil</keyword>
<feature type="region of interest" description="Disordered" evidence="10">
    <location>
        <begin position="64"/>
        <end position="96"/>
    </location>
</feature>
<evidence type="ECO:0000256" key="10">
    <source>
        <dbReference type="SAM" id="MobiDB-lite"/>
    </source>
</evidence>
<dbReference type="AlphaFoldDB" id="A0AA85FLP5"/>
<dbReference type="PANTHER" id="PTHR34031:SF1">
    <property type="entry name" value="CENTROSOMAL PROTEIN OF 162 KDA"/>
    <property type="match status" value="1"/>
</dbReference>
<keyword evidence="4" id="KW-0963">Cytoplasm</keyword>
<feature type="compositionally biased region" description="Basic and acidic residues" evidence="10">
    <location>
        <begin position="446"/>
        <end position="465"/>
    </location>
</feature>
<sequence>MIHESIRKGLIGCDNSYPCSTHKVSCKHITSSLPLKCYKKYGSGKMKPSSRICNKKDTGKYKTSSQNFSEPCQSDNLLNSNNENNSMNTHSDNNTKESILNPVIMDDCNNHQNEHCNDTQSNQSIFFDLLSKLERHLDEERKANAKLQAELMNKTEYEKQLSNIRSNYEAEVFRLQNVITRLQGNAHYNEKISHDDDDDDDDDEKLMNLNTEVNGVNVRRNNDVESNIDYSHKPAHNFTTMNELKKEYEKQESLIAGYQRENEKLYACIKKLRRNNPTETEDSQTAKRLTTENLSLRVEVEQLNKELKLRSQQICTMLSGNSRLNQENRMNELEELNKQLDNEKNKLMKELNDTRLELTNMNIKINNSINEKNNLLEKYELFKEKSQTDFINMKENFLNQIENLQKKLRWYIENQSIIIKDSKKLHNQARELEKLQAELSYFKSKQISDPKSNESKQAHDNKDSSNGDQQVFLLERIKFLESELDRAHENEKRAIRALQQQYERVKLQYEDRIQSLESYINSYCIPNQMNSTLQEIDNLKSIDLNNIENQSIKPSNQSIKQSINSNQSIIISNLFHNLRGQIINLKIQLNERQKIIDELKHFTQLNSNYVSNNNNNNLNMIIKNKLKSTKYKNKKNYYPHLHEIQSRQINRINDKINLKNKISSKEKSDEDVSINDKVPISLKKHIAVENLSQSRITKLETEKEKSQESVKSGVTCDASTNTDFIESTDHNTDDSYINVLERQVRNQMDTIVSRQTELNRLKKVMANQNKHYHDLHHRLHDGNKCDYHLNTSQYTNENIPSSLLQIEDDSNIEDYMNEMDTNHNYYTNLEAIYWRNMVLNMNNELNNLQNDANILVNILTKLQS</sequence>
<feature type="compositionally biased region" description="Polar residues" evidence="10">
    <location>
        <begin position="64"/>
        <end position="73"/>
    </location>
</feature>
<dbReference type="GO" id="GO:0005814">
    <property type="term" value="C:centriole"/>
    <property type="evidence" value="ECO:0007669"/>
    <property type="project" value="UniProtKB-SubCell"/>
</dbReference>
<accession>A0AA85FLP5</accession>
<name>A0AA85FLP5_9TREM</name>
<evidence type="ECO:0000256" key="1">
    <source>
        <dbReference type="ARBA" id="ARBA00004114"/>
    </source>
</evidence>
<feature type="compositionally biased region" description="Low complexity" evidence="10">
    <location>
        <begin position="74"/>
        <end position="92"/>
    </location>
</feature>
<reference evidence="11" key="1">
    <citation type="submission" date="2022-06" db="EMBL/GenBank/DDBJ databases">
        <authorList>
            <person name="Berger JAMES D."/>
            <person name="Berger JAMES D."/>
        </authorList>
    </citation>
    <scope>NUCLEOTIDE SEQUENCE [LARGE SCALE GENOMIC DNA]</scope>
</reference>
<dbReference type="PANTHER" id="PTHR34031">
    <property type="entry name" value="CENTROSOMAL PROTEIN OF 162 KDA"/>
    <property type="match status" value="1"/>
</dbReference>
<feature type="region of interest" description="Disordered" evidence="10">
    <location>
        <begin position="446"/>
        <end position="466"/>
    </location>
</feature>
<keyword evidence="8" id="KW-0206">Cytoskeleton</keyword>
<keyword evidence="11" id="KW-1185">Reference proteome</keyword>
<comment type="similarity">
    <text evidence="2">Belongs to the CEP162 family.</text>
</comment>
<keyword evidence="6" id="KW-0970">Cilium biogenesis/degradation</keyword>
<feature type="coiled-coil region" evidence="9">
    <location>
        <begin position="470"/>
        <end position="508"/>
    </location>
</feature>
<proteinExistence type="inferred from homology"/>
<dbReference type="Proteomes" id="UP000050792">
    <property type="component" value="Unassembled WGS sequence"/>
</dbReference>
<feature type="coiled-coil region" evidence="9">
    <location>
        <begin position="130"/>
        <end position="157"/>
    </location>
</feature>
<evidence type="ECO:0000256" key="4">
    <source>
        <dbReference type="ARBA" id="ARBA00022490"/>
    </source>
</evidence>
<feature type="coiled-coil region" evidence="9">
    <location>
        <begin position="241"/>
        <end position="445"/>
    </location>
</feature>
<dbReference type="GO" id="GO:0005879">
    <property type="term" value="C:axonemal microtubule"/>
    <property type="evidence" value="ECO:0007669"/>
    <property type="project" value="TreeGrafter"/>
</dbReference>
<reference evidence="12" key="2">
    <citation type="submission" date="2023-11" db="UniProtKB">
        <authorList>
            <consortium name="WormBaseParasite"/>
        </authorList>
    </citation>
    <scope>IDENTIFICATION</scope>
</reference>
<dbReference type="GO" id="GO:0060271">
    <property type="term" value="P:cilium assembly"/>
    <property type="evidence" value="ECO:0007669"/>
    <property type="project" value="TreeGrafter"/>
</dbReference>